<dbReference type="InterPro" id="IPR013783">
    <property type="entry name" value="Ig-like_fold"/>
</dbReference>
<evidence type="ECO:0000256" key="3">
    <source>
        <dbReference type="ARBA" id="ARBA00022553"/>
    </source>
</evidence>
<dbReference type="SUPFAM" id="SSF55781">
    <property type="entry name" value="GAF domain-like"/>
    <property type="match status" value="1"/>
</dbReference>
<dbReference type="CDD" id="cd00082">
    <property type="entry name" value="HisKA"/>
    <property type="match status" value="1"/>
</dbReference>
<dbReference type="SUPFAM" id="SSF55874">
    <property type="entry name" value="ATPase domain of HSP90 chaperone/DNA topoisomerase II/histidine kinase"/>
    <property type="match status" value="1"/>
</dbReference>
<dbReference type="Gene3D" id="2.130.10.10">
    <property type="entry name" value="YVTN repeat-like/Quinoprotein amine dehydrogenase"/>
    <property type="match status" value="5"/>
</dbReference>
<dbReference type="InterPro" id="IPR036097">
    <property type="entry name" value="HisK_dim/P_sf"/>
</dbReference>
<name>A0ABX0LG36_9BURK</name>
<dbReference type="PROSITE" id="PS50109">
    <property type="entry name" value="HIS_KIN"/>
    <property type="match status" value="1"/>
</dbReference>
<dbReference type="InterPro" id="IPR003594">
    <property type="entry name" value="HATPase_dom"/>
</dbReference>
<sequence>MLRLTTRPNATLFRLALAWLLGLACVGMALAAPVRSLRFEHIGLEQGLSQESVQSILQDRQGFMWFGTQAGLNRYDGYRMTVFKNDPADPDSIADNYISASFEDDQGRLWFGTKGGLIRYDRATRKFIRYATAGNAADGMNNRVVSAIVADGGGGLWLATGEGLKHFDPASARFATLRHDPGDATSLSDDRVNALVRDTDGSLWVATARGLDRLARGAQRFERFTIASGDDPRRSDARRNQVLSLALGANRTLWVGTGAGLEAWQLGAAQPARRQFGAADGIGAVRVQSLYHDAKGNLWAGTELDGLFLRDPASGAFVSYRHQPLDRHSLSDNRIAASFLDRSGTLWVGSWFGGVNRVDIASGGFNRLAHAPDDPASLSSNKIRALAPDGHGTLWLGTTGGGVNKVDLQKGSVTRLRAGELVTALAVGGERVWVGTPTGLSSMDKEGGHVTPLPLGGDANASYIQRLLIGRAGKLWIVTRGGVVRYDPASDTRIGWRHDPHNPHSLGENHGFAIVEDQRGIVWIGTDNGLERLDPATSRFTHYRYDPADAASLRHSRIYYLFESRAGQLWVGTAGGLHRVDPGADGKVRFRFYDLNGTGAADPIGGIAEDDAGMLWVSSTAGLARLDPSNGQVKHYTARDGLTDGSYFVGAAARSGDGSLHFGGINGLTSFRPEAIRENPYPPAVMITDFLIFNRPLRAGQQLGDATFKGAIEDARELTLSYRDSVLSLEFAALHFADPQRNRYLYQLEGFDQGWVSTDAGKRFATYTNLDPGRYVFRVRASNKDGVWNEAPTTLAITITPPAWKTWWFRLALAALVAGVGYALLRLRVRALVRQKSLLERLVGSRTAELRLQKDSVERQKAEVEQAHRNIALLSDIGRKLTAKLDSESIMLMLYAHVNELMDASVFGIGLYRPERACIDYPFAMEGGKRYLPYSRSMDQPNQLAVWCIVNEREVFINDLEKEYGNYIGDLLLTSSEENLGTLEDGSLPTTPRSLLYVPIAVNGRMLGVVSVHSYATNAYERIHLDMLRTLASYVGVAFDNADAYRQLQSTQAQLVAQEKLAALGSLVAGVAHELNTPIGNSLLMASTLQEKTSAIAEKFDGATIRRSDLKVFIDASQEASELIMRSLFNAADLLNSFKQVAVDQASAQRRRFDLEQAAHEIVATMMNQVRKAGHTLTLTVEPGIEMESYPGPFGQVMINLINNALLHAFEGRIGGAITVTAGRQGTERVQLVFVDDGVGIPIEHQARIFDPFFTTKMGQGGSGLGLNITYNIVTSLLEGSIRVESGAGRGTTFFIDLPLRVAAQANTHKEMHDHHHDR</sequence>
<dbReference type="PROSITE" id="PS51257">
    <property type="entry name" value="PROKAR_LIPOPROTEIN"/>
    <property type="match status" value="1"/>
</dbReference>
<dbReference type="Gene3D" id="2.60.40.10">
    <property type="entry name" value="Immunoglobulins"/>
    <property type="match status" value="1"/>
</dbReference>
<dbReference type="InterPro" id="IPR036890">
    <property type="entry name" value="HATPase_C_sf"/>
</dbReference>
<dbReference type="Proteomes" id="UP000785613">
    <property type="component" value="Unassembled WGS sequence"/>
</dbReference>
<dbReference type="SUPFAM" id="SSF47384">
    <property type="entry name" value="Homodimeric domain of signal transducing histidine kinase"/>
    <property type="match status" value="1"/>
</dbReference>
<dbReference type="Pfam" id="PF07495">
    <property type="entry name" value="Y_Y_Y"/>
    <property type="match status" value="1"/>
</dbReference>
<dbReference type="PANTHER" id="PTHR43547:SF2">
    <property type="entry name" value="HYBRID SIGNAL TRANSDUCTION HISTIDINE KINASE C"/>
    <property type="match status" value="1"/>
</dbReference>
<dbReference type="PRINTS" id="PR00344">
    <property type="entry name" value="BCTRLSENSOR"/>
</dbReference>
<dbReference type="InterPro" id="IPR015943">
    <property type="entry name" value="WD40/YVTN_repeat-like_dom_sf"/>
</dbReference>
<accession>A0ABX0LG36</accession>
<dbReference type="Pfam" id="PF07494">
    <property type="entry name" value="Reg_prop"/>
    <property type="match status" value="4"/>
</dbReference>
<reference evidence="6 7" key="1">
    <citation type="submission" date="2019-09" db="EMBL/GenBank/DDBJ databases">
        <title>Taxonomy of Antarctic Massilia spp.: description of Massilia rubra sp. nov., Massilia aquatica sp. nov., Massilia mucilaginosa sp. nov., Massilia frigida sp. nov. isolated from streams, lakes and regoliths.</title>
        <authorList>
            <person name="Holochova P."/>
            <person name="Sedlacek I."/>
            <person name="Kralova S."/>
            <person name="Maslanova I."/>
            <person name="Busse H.-J."/>
            <person name="Stankova E."/>
            <person name="Vrbovska V."/>
            <person name="Kovarovic V."/>
            <person name="Bartak M."/>
            <person name="Svec P."/>
            <person name="Pantucek R."/>
        </authorList>
    </citation>
    <scope>NUCLEOTIDE SEQUENCE [LARGE SCALE GENOMIC DNA]</scope>
    <source>
        <strain evidence="6 7">CCM 8692</strain>
    </source>
</reference>
<dbReference type="Gene3D" id="3.30.450.40">
    <property type="match status" value="1"/>
</dbReference>
<evidence type="ECO:0000256" key="2">
    <source>
        <dbReference type="ARBA" id="ARBA00012438"/>
    </source>
</evidence>
<dbReference type="SMART" id="SM00387">
    <property type="entry name" value="HATPase_c"/>
    <property type="match status" value="1"/>
</dbReference>
<evidence type="ECO:0000313" key="7">
    <source>
        <dbReference type="Proteomes" id="UP000785613"/>
    </source>
</evidence>
<keyword evidence="3" id="KW-0597">Phosphoprotein</keyword>
<comment type="catalytic activity">
    <reaction evidence="1">
        <text>ATP + protein L-histidine = ADP + protein N-phospho-L-histidine.</text>
        <dbReference type="EC" id="2.7.13.3"/>
    </reaction>
</comment>
<gene>
    <name evidence="6" type="ORF">F0185_08160</name>
</gene>
<keyword evidence="4" id="KW-0175">Coiled coil</keyword>
<organism evidence="6 7">
    <name type="scientific">Massilia rubra</name>
    <dbReference type="NCBI Taxonomy" id="2607910"/>
    <lineage>
        <taxon>Bacteria</taxon>
        <taxon>Pseudomonadati</taxon>
        <taxon>Pseudomonadota</taxon>
        <taxon>Betaproteobacteria</taxon>
        <taxon>Burkholderiales</taxon>
        <taxon>Oxalobacteraceae</taxon>
        <taxon>Telluria group</taxon>
        <taxon>Massilia</taxon>
    </lineage>
</organism>
<dbReference type="EMBL" id="VUYU01000004">
    <property type="protein sequence ID" value="NHZ33563.1"/>
    <property type="molecule type" value="Genomic_DNA"/>
</dbReference>
<dbReference type="Pfam" id="PF02518">
    <property type="entry name" value="HATPase_c"/>
    <property type="match status" value="1"/>
</dbReference>
<dbReference type="SUPFAM" id="SSF63829">
    <property type="entry name" value="Calcium-dependent phosphotriesterase"/>
    <property type="match status" value="3"/>
</dbReference>
<dbReference type="InterPro" id="IPR004358">
    <property type="entry name" value="Sig_transdc_His_kin-like_C"/>
</dbReference>
<dbReference type="PANTHER" id="PTHR43547">
    <property type="entry name" value="TWO-COMPONENT HISTIDINE KINASE"/>
    <property type="match status" value="1"/>
</dbReference>
<evidence type="ECO:0000256" key="1">
    <source>
        <dbReference type="ARBA" id="ARBA00000085"/>
    </source>
</evidence>
<dbReference type="Gene3D" id="1.10.287.130">
    <property type="match status" value="1"/>
</dbReference>
<dbReference type="InterPro" id="IPR003661">
    <property type="entry name" value="HisK_dim/P_dom"/>
</dbReference>
<dbReference type="InterPro" id="IPR029016">
    <property type="entry name" value="GAF-like_dom_sf"/>
</dbReference>
<dbReference type="InterPro" id="IPR011110">
    <property type="entry name" value="Reg_prop"/>
</dbReference>
<evidence type="ECO:0000256" key="4">
    <source>
        <dbReference type="SAM" id="Coils"/>
    </source>
</evidence>
<feature type="coiled-coil region" evidence="4">
    <location>
        <begin position="847"/>
        <end position="877"/>
    </location>
</feature>
<dbReference type="InterPro" id="IPR005467">
    <property type="entry name" value="His_kinase_dom"/>
</dbReference>
<protein>
    <recommendedName>
        <fullName evidence="2">histidine kinase</fullName>
        <ecNumber evidence="2">2.7.13.3</ecNumber>
    </recommendedName>
</protein>
<proteinExistence type="predicted"/>
<feature type="domain" description="Histidine kinase" evidence="5">
    <location>
        <begin position="1070"/>
        <end position="1302"/>
    </location>
</feature>
<dbReference type="SMART" id="SM00065">
    <property type="entry name" value="GAF"/>
    <property type="match status" value="1"/>
</dbReference>
<keyword evidence="7" id="KW-1185">Reference proteome</keyword>
<comment type="caution">
    <text evidence="6">The sequence shown here is derived from an EMBL/GenBank/DDBJ whole genome shotgun (WGS) entry which is preliminary data.</text>
</comment>
<dbReference type="Pfam" id="PF13185">
    <property type="entry name" value="GAF_2"/>
    <property type="match status" value="1"/>
</dbReference>
<dbReference type="Gene3D" id="3.30.565.10">
    <property type="entry name" value="Histidine kinase-like ATPase, C-terminal domain"/>
    <property type="match status" value="1"/>
</dbReference>
<dbReference type="EC" id="2.7.13.3" evidence="2"/>
<evidence type="ECO:0000259" key="5">
    <source>
        <dbReference type="PROSITE" id="PS50109"/>
    </source>
</evidence>
<evidence type="ECO:0000313" key="6">
    <source>
        <dbReference type="EMBL" id="NHZ33563.1"/>
    </source>
</evidence>
<dbReference type="InterPro" id="IPR011123">
    <property type="entry name" value="Y_Y_Y"/>
</dbReference>
<dbReference type="InterPro" id="IPR003018">
    <property type="entry name" value="GAF"/>
</dbReference>